<feature type="compositionally biased region" description="Basic and acidic residues" evidence="1">
    <location>
        <begin position="120"/>
        <end position="136"/>
    </location>
</feature>
<protein>
    <submittedName>
        <fullName evidence="2">Uncharacterized protein</fullName>
    </submittedName>
</protein>
<dbReference type="EMBL" id="ML210152">
    <property type="protein sequence ID" value="TFK28970.1"/>
    <property type="molecule type" value="Genomic_DNA"/>
</dbReference>
<evidence type="ECO:0000256" key="1">
    <source>
        <dbReference type="SAM" id="MobiDB-lite"/>
    </source>
</evidence>
<dbReference type="Proteomes" id="UP000307440">
    <property type="component" value="Unassembled WGS sequence"/>
</dbReference>
<accession>A0A5C3L887</accession>
<organism evidence="2 3">
    <name type="scientific">Coprinopsis marcescibilis</name>
    <name type="common">Agaric fungus</name>
    <name type="synonym">Psathyrella marcescibilis</name>
    <dbReference type="NCBI Taxonomy" id="230819"/>
    <lineage>
        <taxon>Eukaryota</taxon>
        <taxon>Fungi</taxon>
        <taxon>Dikarya</taxon>
        <taxon>Basidiomycota</taxon>
        <taxon>Agaricomycotina</taxon>
        <taxon>Agaricomycetes</taxon>
        <taxon>Agaricomycetidae</taxon>
        <taxon>Agaricales</taxon>
        <taxon>Agaricineae</taxon>
        <taxon>Psathyrellaceae</taxon>
        <taxon>Coprinopsis</taxon>
    </lineage>
</organism>
<dbReference type="AlphaFoldDB" id="A0A5C3L887"/>
<feature type="compositionally biased region" description="Low complexity" evidence="1">
    <location>
        <begin position="137"/>
        <end position="154"/>
    </location>
</feature>
<feature type="compositionally biased region" description="Polar residues" evidence="1">
    <location>
        <begin position="51"/>
        <end position="74"/>
    </location>
</feature>
<dbReference type="OrthoDB" id="3064832at2759"/>
<evidence type="ECO:0000313" key="3">
    <source>
        <dbReference type="Proteomes" id="UP000307440"/>
    </source>
</evidence>
<feature type="region of interest" description="Disordered" evidence="1">
    <location>
        <begin position="114"/>
        <end position="198"/>
    </location>
</feature>
<evidence type="ECO:0000313" key="2">
    <source>
        <dbReference type="EMBL" id="TFK28970.1"/>
    </source>
</evidence>
<name>A0A5C3L887_COPMA</name>
<feature type="region of interest" description="Disordered" evidence="1">
    <location>
        <begin position="1"/>
        <end position="30"/>
    </location>
</feature>
<keyword evidence="3" id="KW-1185">Reference proteome</keyword>
<feature type="compositionally biased region" description="Low complexity" evidence="1">
    <location>
        <begin position="170"/>
        <end position="180"/>
    </location>
</feature>
<feature type="region of interest" description="Disordered" evidence="1">
    <location>
        <begin position="48"/>
        <end position="74"/>
    </location>
</feature>
<feature type="compositionally biased region" description="Basic residues" evidence="1">
    <location>
        <begin position="184"/>
        <end position="198"/>
    </location>
</feature>
<sequence length="243" mass="26662">MASSNDSLSGGRYVPVHRRNSSASTRPLNVPNPLVYSREALLLLAPPTHTHGVNSTPNSPNANATFEAASTNSEPHLGWERLNEAMRNYLRATCPEIAMNRKMRKSLEYHFIQHRAATRQHNDNDGRRSRSRESSRHSSSSPSSSPTTEELPSTPIKLAPAPKSNRLQLPAAAAVPTTAEALKRSRSPTPRRVRHTNSRTRHANFTQLNRNAAVLASGKEGNWRVRQTGGVFAPLPTVTISSA</sequence>
<reference evidence="2 3" key="1">
    <citation type="journal article" date="2019" name="Nat. Ecol. Evol.">
        <title>Megaphylogeny resolves global patterns of mushroom evolution.</title>
        <authorList>
            <person name="Varga T."/>
            <person name="Krizsan K."/>
            <person name="Foldi C."/>
            <person name="Dima B."/>
            <person name="Sanchez-Garcia M."/>
            <person name="Sanchez-Ramirez S."/>
            <person name="Szollosi G.J."/>
            <person name="Szarkandi J.G."/>
            <person name="Papp V."/>
            <person name="Albert L."/>
            <person name="Andreopoulos W."/>
            <person name="Angelini C."/>
            <person name="Antonin V."/>
            <person name="Barry K.W."/>
            <person name="Bougher N.L."/>
            <person name="Buchanan P."/>
            <person name="Buyck B."/>
            <person name="Bense V."/>
            <person name="Catcheside P."/>
            <person name="Chovatia M."/>
            <person name="Cooper J."/>
            <person name="Damon W."/>
            <person name="Desjardin D."/>
            <person name="Finy P."/>
            <person name="Geml J."/>
            <person name="Haridas S."/>
            <person name="Hughes K."/>
            <person name="Justo A."/>
            <person name="Karasinski D."/>
            <person name="Kautmanova I."/>
            <person name="Kiss B."/>
            <person name="Kocsube S."/>
            <person name="Kotiranta H."/>
            <person name="LaButti K.M."/>
            <person name="Lechner B.E."/>
            <person name="Liimatainen K."/>
            <person name="Lipzen A."/>
            <person name="Lukacs Z."/>
            <person name="Mihaltcheva S."/>
            <person name="Morgado L.N."/>
            <person name="Niskanen T."/>
            <person name="Noordeloos M.E."/>
            <person name="Ohm R.A."/>
            <person name="Ortiz-Santana B."/>
            <person name="Ovrebo C."/>
            <person name="Racz N."/>
            <person name="Riley R."/>
            <person name="Savchenko A."/>
            <person name="Shiryaev A."/>
            <person name="Soop K."/>
            <person name="Spirin V."/>
            <person name="Szebenyi C."/>
            <person name="Tomsovsky M."/>
            <person name="Tulloss R.E."/>
            <person name="Uehling J."/>
            <person name="Grigoriev I.V."/>
            <person name="Vagvolgyi C."/>
            <person name="Papp T."/>
            <person name="Martin F.M."/>
            <person name="Miettinen O."/>
            <person name="Hibbett D.S."/>
            <person name="Nagy L.G."/>
        </authorList>
    </citation>
    <scope>NUCLEOTIDE SEQUENCE [LARGE SCALE GENOMIC DNA]</scope>
    <source>
        <strain evidence="2 3">CBS 121175</strain>
    </source>
</reference>
<proteinExistence type="predicted"/>
<gene>
    <name evidence="2" type="ORF">FA15DRAFT_664620</name>
</gene>